<dbReference type="RefSeq" id="WP_345520239.1">
    <property type="nucleotide sequence ID" value="NZ_BAABKM010000002.1"/>
</dbReference>
<dbReference type="SUPFAM" id="SSF53474">
    <property type="entry name" value="alpha/beta-Hydrolases"/>
    <property type="match status" value="1"/>
</dbReference>
<evidence type="ECO:0000313" key="2">
    <source>
        <dbReference type="EMBL" id="GAA4697708.1"/>
    </source>
</evidence>
<dbReference type="GO" id="GO:0016787">
    <property type="term" value="F:hydrolase activity"/>
    <property type="evidence" value="ECO:0007669"/>
    <property type="project" value="UniProtKB-KW"/>
</dbReference>
<dbReference type="InterPro" id="IPR002918">
    <property type="entry name" value="Lipase_EstA/Esterase_EstB"/>
</dbReference>
<sequence length="273" mass="28836">MRRILVTLLAPLLVGLLGLAAPASAAAPAYPTSPFGEPTGANDWTCRPTAGRPTPVIIVHGTFGDRKSLLDDLSSAMVDQGYCVYSLDYGNRGTGDIVDSAKQLKKFVGKVRRATGAAKVSMVGHSQGGMMPRYYIRFLGGKRVVDDLVGLSPSNHGTTIVGDSDNPLTGGFCPACSQQAAGSPFLTRLNKGDETPGRVSYTQITTRYDEVVVPYTSAYLAAGPRTTNVTIQDLCPAEVVEHVLIPMSRTAIAVTLDALDHRGPADPGFRPAC</sequence>
<dbReference type="InterPro" id="IPR029058">
    <property type="entry name" value="AB_hydrolase_fold"/>
</dbReference>
<dbReference type="Gene3D" id="3.40.50.1820">
    <property type="entry name" value="alpha/beta hydrolase"/>
    <property type="match status" value="1"/>
</dbReference>
<feature type="signal peptide" evidence="1">
    <location>
        <begin position="1"/>
        <end position="25"/>
    </location>
</feature>
<accession>A0ABP8WYV5</accession>
<dbReference type="EMBL" id="BAABKM010000002">
    <property type="protein sequence ID" value="GAA4697708.1"/>
    <property type="molecule type" value="Genomic_DNA"/>
</dbReference>
<dbReference type="Proteomes" id="UP001499974">
    <property type="component" value="Unassembled WGS sequence"/>
</dbReference>
<evidence type="ECO:0000313" key="3">
    <source>
        <dbReference type="Proteomes" id="UP001499974"/>
    </source>
</evidence>
<proteinExistence type="predicted"/>
<name>A0ABP8WYV5_9ACTN</name>
<dbReference type="Pfam" id="PF01674">
    <property type="entry name" value="Lipase_2"/>
    <property type="match status" value="1"/>
</dbReference>
<organism evidence="2 3">
    <name type="scientific">Nocardioides conyzicola</name>
    <dbReference type="NCBI Taxonomy" id="1651781"/>
    <lineage>
        <taxon>Bacteria</taxon>
        <taxon>Bacillati</taxon>
        <taxon>Actinomycetota</taxon>
        <taxon>Actinomycetes</taxon>
        <taxon>Propionibacteriales</taxon>
        <taxon>Nocardioidaceae</taxon>
        <taxon>Nocardioides</taxon>
    </lineage>
</organism>
<reference evidence="3" key="1">
    <citation type="journal article" date="2019" name="Int. J. Syst. Evol. Microbiol.">
        <title>The Global Catalogue of Microorganisms (GCM) 10K type strain sequencing project: providing services to taxonomists for standard genome sequencing and annotation.</title>
        <authorList>
            <consortium name="The Broad Institute Genomics Platform"/>
            <consortium name="The Broad Institute Genome Sequencing Center for Infectious Disease"/>
            <person name="Wu L."/>
            <person name="Ma J."/>
        </authorList>
    </citation>
    <scope>NUCLEOTIDE SEQUENCE [LARGE SCALE GENOMIC DNA]</scope>
    <source>
        <strain evidence="3">JCM 18531</strain>
    </source>
</reference>
<comment type="caution">
    <text evidence="2">The sequence shown here is derived from an EMBL/GenBank/DDBJ whole genome shotgun (WGS) entry which is preliminary data.</text>
</comment>
<feature type="chain" id="PRO_5045077889" evidence="1">
    <location>
        <begin position="26"/>
        <end position="273"/>
    </location>
</feature>
<keyword evidence="1" id="KW-0732">Signal</keyword>
<keyword evidence="3" id="KW-1185">Reference proteome</keyword>
<dbReference type="PANTHER" id="PTHR32015">
    <property type="entry name" value="FASTING INDUCED LIPASE"/>
    <property type="match status" value="1"/>
</dbReference>
<gene>
    <name evidence="2" type="ORF">GCM10023349_11940</name>
</gene>
<evidence type="ECO:0000256" key="1">
    <source>
        <dbReference type="SAM" id="SignalP"/>
    </source>
</evidence>
<protein>
    <submittedName>
        <fullName evidence="2">Alpha/beta fold hydrolase</fullName>
    </submittedName>
</protein>
<dbReference type="PANTHER" id="PTHR32015:SF1">
    <property type="entry name" value="LIPASE"/>
    <property type="match status" value="1"/>
</dbReference>
<keyword evidence="2" id="KW-0378">Hydrolase</keyword>